<proteinExistence type="predicted"/>
<accession>A0A9N9TFW1</accession>
<dbReference type="InterPro" id="IPR003656">
    <property type="entry name" value="Znf_BED"/>
</dbReference>
<evidence type="ECO:0000256" key="9">
    <source>
        <dbReference type="PROSITE-ProRule" id="PRU00027"/>
    </source>
</evidence>
<dbReference type="Proteomes" id="UP001153709">
    <property type="component" value="Chromosome 9"/>
</dbReference>
<evidence type="ECO:0000259" key="11">
    <source>
        <dbReference type="PROSITE" id="PS50808"/>
    </source>
</evidence>
<keyword evidence="8" id="KW-0539">Nucleus</keyword>
<evidence type="ECO:0000256" key="10">
    <source>
        <dbReference type="SAM" id="MobiDB-lite"/>
    </source>
</evidence>
<evidence type="ECO:0000313" key="13">
    <source>
        <dbReference type="Proteomes" id="UP001153709"/>
    </source>
</evidence>
<feature type="region of interest" description="Disordered" evidence="10">
    <location>
        <begin position="302"/>
        <end position="333"/>
    </location>
</feature>
<organism evidence="12 13">
    <name type="scientific">Diabrotica balteata</name>
    <name type="common">Banded cucumber beetle</name>
    <dbReference type="NCBI Taxonomy" id="107213"/>
    <lineage>
        <taxon>Eukaryota</taxon>
        <taxon>Metazoa</taxon>
        <taxon>Ecdysozoa</taxon>
        <taxon>Arthropoda</taxon>
        <taxon>Hexapoda</taxon>
        <taxon>Insecta</taxon>
        <taxon>Pterygota</taxon>
        <taxon>Neoptera</taxon>
        <taxon>Endopterygota</taxon>
        <taxon>Coleoptera</taxon>
        <taxon>Polyphaga</taxon>
        <taxon>Cucujiformia</taxon>
        <taxon>Chrysomeloidea</taxon>
        <taxon>Chrysomelidae</taxon>
        <taxon>Galerucinae</taxon>
        <taxon>Diabroticina</taxon>
        <taxon>Diabroticites</taxon>
        <taxon>Diabrotica</taxon>
    </lineage>
</organism>
<feature type="region of interest" description="Disordered" evidence="10">
    <location>
        <begin position="105"/>
        <end position="124"/>
    </location>
</feature>
<dbReference type="InterPro" id="IPR052035">
    <property type="entry name" value="ZnF_BED_domain_contain"/>
</dbReference>
<keyword evidence="13" id="KW-1185">Reference proteome</keyword>
<dbReference type="GO" id="GO:0005634">
    <property type="term" value="C:nucleus"/>
    <property type="evidence" value="ECO:0007669"/>
    <property type="project" value="UniProtKB-SubCell"/>
</dbReference>
<feature type="compositionally biased region" description="Acidic residues" evidence="10">
    <location>
        <begin position="111"/>
        <end position="124"/>
    </location>
</feature>
<dbReference type="SUPFAM" id="SSF53098">
    <property type="entry name" value="Ribonuclease H-like"/>
    <property type="match status" value="1"/>
</dbReference>
<evidence type="ECO:0000256" key="6">
    <source>
        <dbReference type="ARBA" id="ARBA00023125"/>
    </source>
</evidence>
<evidence type="ECO:0000256" key="4">
    <source>
        <dbReference type="ARBA" id="ARBA00022833"/>
    </source>
</evidence>
<dbReference type="SMART" id="SM00614">
    <property type="entry name" value="ZnF_BED"/>
    <property type="match status" value="1"/>
</dbReference>
<sequence>MDEGPSTSKKVKYGDKNYEETLLKWLDDVDDDISEFESICDGNVAIDSDHERESEIEGKLLANLGIQKFQQTLTPDPREQETSGSCSTQKNISIEMDFYKPYQSSGSEYFPESEETDSAEETRDQEDMEIYLPNDSHFGDVECALKTHQRLYTDNDYIEIMRSCRVKNKFVVNRLRSEEMVSVSLLLQSITNRKTDINKDVINWLKTHVIHTTKENPTILYMKKHVRDQQFSEVNIEKSDKNYAKCRLCSKRIKTCGNTSNLKCHLKSTHKEFSFKNGNSSIKKVNSDVQESVDVITDTEYNDDTRSTSSLSEISKSSSSFTQQPSTSGYYAPTPYKRQKTIVESVKRFLELRDIINQIVNRHSPAPGMINAREAEELKEVQDILLPLETATKPPSGEKYTTSSIVIPMIFNIKKKIEGSTPKYEIGKKIKESLLGECNKRFGMAKQVHLLSVCTLLDPRFKKMYFTSKLDCAKAVQNIQEELQLKMDVSQQSFSTVNEQKEKEPAIPEVFDLWEDHSRLISENTKEISTSAPSSELSLYLKSSIKWWEQNKATYPNLAIIAHKYLAVVATSVPSERLFSKAGQTVTQQRNRIKGKLLSKLLFLQDIDKHY</sequence>
<evidence type="ECO:0000256" key="8">
    <source>
        <dbReference type="ARBA" id="ARBA00023242"/>
    </source>
</evidence>
<dbReference type="InterPro" id="IPR036236">
    <property type="entry name" value="Znf_C2H2_sf"/>
</dbReference>
<keyword evidence="6" id="KW-0238">DNA-binding</keyword>
<gene>
    <name evidence="12" type="ORF">DIABBA_LOCUS13344</name>
</gene>
<dbReference type="GO" id="GO:0046983">
    <property type="term" value="F:protein dimerization activity"/>
    <property type="evidence" value="ECO:0007669"/>
    <property type="project" value="InterPro"/>
</dbReference>
<dbReference type="EMBL" id="OU898284">
    <property type="protein sequence ID" value="CAG9840720.1"/>
    <property type="molecule type" value="Genomic_DNA"/>
</dbReference>
<dbReference type="AlphaFoldDB" id="A0A9N9TFW1"/>
<dbReference type="GO" id="GO:0009791">
    <property type="term" value="P:post-embryonic development"/>
    <property type="evidence" value="ECO:0007669"/>
    <property type="project" value="UniProtKB-ARBA"/>
</dbReference>
<dbReference type="PANTHER" id="PTHR46481:SF10">
    <property type="entry name" value="ZINC FINGER BED DOMAIN-CONTAINING PROTEIN 39"/>
    <property type="match status" value="1"/>
</dbReference>
<keyword evidence="4" id="KW-0862">Zinc</keyword>
<dbReference type="PROSITE" id="PS50808">
    <property type="entry name" value="ZF_BED"/>
    <property type="match status" value="1"/>
</dbReference>
<keyword evidence="3 9" id="KW-0863">Zinc-finger</keyword>
<evidence type="ECO:0000256" key="5">
    <source>
        <dbReference type="ARBA" id="ARBA00023015"/>
    </source>
</evidence>
<keyword evidence="2" id="KW-0479">Metal-binding</keyword>
<dbReference type="InterPro" id="IPR012337">
    <property type="entry name" value="RNaseH-like_sf"/>
</dbReference>
<dbReference type="PANTHER" id="PTHR46481">
    <property type="entry name" value="ZINC FINGER BED DOMAIN-CONTAINING PROTEIN 4"/>
    <property type="match status" value="1"/>
</dbReference>
<comment type="subcellular location">
    <subcellularLocation>
        <location evidence="1">Nucleus</location>
    </subcellularLocation>
</comment>
<dbReference type="Pfam" id="PF02892">
    <property type="entry name" value="zf-BED"/>
    <property type="match status" value="1"/>
</dbReference>
<dbReference type="OrthoDB" id="6620210at2759"/>
<name>A0A9N9TFW1_DIABA</name>
<reference evidence="12" key="1">
    <citation type="submission" date="2022-01" db="EMBL/GenBank/DDBJ databases">
        <authorList>
            <person name="King R."/>
        </authorList>
    </citation>
    <scope>NUCLEOTIDE SEQUENCE</scope>
</reference>
<feature type="compositionally biased region" description="Low complexity" evidence="10">
    <location>
        <begin position="307"/>
        <end position="328"/>
    </location>
</feature>
<keyword evidence="7" id="KW-0804">Transcription</keyword>
<dbReference type="Pfam" id="PF05699">
    <property type="entry name" value="Dimer_Tnp_hAT"/>
    <property type="match status" value="1"/>
</dbReference>
<evidence type="ECO:0000256" key="2">
    <source>
        <dbReference type="ARBA" id="ARBA00022723"/>
    </source>
</evidence>
<evidence type="ECO:0000256" key="1">
    <source>
        <dbReference type="ARBA" id="ARBA00004123"/>
    </source>
</evidence>
<dbReference type="GO" id="GO:0003677">
    <property type="term" value="F:DNA binding"/>
    <property type="evidence" value="ECO:0007669"/>
    <property type="project" value="UniProtKB-KW"/>
</dbReference>
<evidence type="ECO:0000256" key="3">
    <source>
        <dbReference type="ARBA" id="ARBA00022771"/>
    </source>
</evidence>
<dbReference type="InterPro" id="IPR008906">
    <property type="entry name" value="HATC_C_dom"/>
</dbReference>
<keyword evidence="5" id="KW-0805">Transcription regulation</keyword>
<dbReference type="GO" id="GO:0008270">
    <property type="term" value="F:zinc ion binding"/>
    <property type="evidence" value="ECO:0007669"/>
    <property type="project" value="UniProtKB-KW"/>
</dbReference>
<protein>
    <recommendedName>
        <fullName evidence="11">BED-type domain-containing protein</fullName>
    </recommendedName>
</protein>
<evidence type="ECO:0000313" key="12">
    <source>
        <dbReference type="EMBL" id="CAG9840720.1"/>
    </source>
</evidence>
<dbReference type="SUPFAM" id="SSF57667">
    <property type="entry name" value="beta-beta-alpha zinc fingers"/>
    <property type="match status" value="1"/>
</dbReference>
<feature type="domain" description="BED-type" evidence="11">
    <location>
        <begin position="224"/>
        <end position="277"/>
    </location>
</feature>
<evidence type="ECO:0000256" key="7">
    <source>
        <dbReference type="ARBA" id="ARBA00023163"/>
    </source>
</evidence>